<comment type="caution">
    <text evidence="10">The sequence shown here is derived from an EMBL/GenBank/DDBJ whole genome shotgun (WGS) entry which is preliminary data.</text>
</comment>
<dbReference type="GO" id="GO:0005524">
    <property type="term" value="F:ATP binding"/>
    <property type="evidence" value="ECO:0007669"/>
    <property type="project" value="UniProtKB-KW"/>
</dbReference>
<organism evidence="10 11">
    <name type="scientific">Agromyces seonyuensis</name>
    <dbReference type="NCBI Taxonomy" id="2662446"/>
    <lineage>
        <taxon>Bacteria</taxon>
        <taxon>Bacillati</taxon>
        <taxon>Actinomycetota</taxon>
        <taxon>Actinomycetes</taxon>
        <taxon>Micrococcales</taxon>
        <taxon>Microbacteriaceae</taxon>
        <taxon>Agromyces</taxon>
    </lineage>
</organism>
<protein>
    <recommendedName>
        <fullName evidence="3 9">Gluconokinase</fullName>
        <ecNumber evidence="3 9">2.7.1.12</ecNumber>
    </recommendedName>
</protein>
<evidence type="ECO:0000256" key="2">
    <source>
        <dbReference type="ARBA" id="ARBA00008420"/>
    </source>
</evidence>
<dbReference type="GO" id="GO:0005737">
    <property type="term" value="C:cytoplasm"/>
    <property type="evidence" value="ECO:0007669"/>
    <property type="project" value="TreeGrafter"/>
</dbReference>
<evidence type="ECO:0000256" key="7">
    <source>
        <dbReference type="ARBA" id="ARBA00022840"/>
    </source>
</evidence>
<evidence type="ECO:0000256" key="3">
    <source>
        <dbReference type="ARBA" id="ARBA00012054"/>
    </source>
</evidence>
<sequence length="162" mass="17328">MGVAGAGKSTLAVAIADRLSAVFVEADDLHSAEAKAQMAAGIPLTDEDRWPWLGRVAARVRDELAMGHPVVASCSALKRSYREFLTRVSGTRLAFVHVHGSEAELAERIGHRTGHFMPASMLASQLVTLEPLAADERGIVVPLGLPVDDAAARALEFLRRHA</sequence>
<evidence type="ECO:0000256" key="8">
    <source>
        <dbReference type="ARBA" id="ARBA00048090"/>
    </source>
</evidence>
<evidence type="ECO:0000313" key="11">
    <source>
        <dbReference type="Proteomes" id="UP000438182"/>
    </source>
</evidence>
<reference evidence="10 11" key="1">
    <citation type="submission" date="2019-12" db="EMBL/GenBank/DDBJ databases">
        <authorList>
            <person name="Kim Y.S."/>
        </authorList>
    </citation>
    <scope>NUCLEOTIDE SEQUENCE [LARGE SCALE GENOMIC DNA]</scope>
    <source>
        <strain evidence="10 11">MMS17-SY077</strain>
    </source>
</reference>
<dbReference type="EC" id="2.7.1.12" evidence="3 9"/>
<dbReference type="Gene3D" id="3.40.50.300">
    <property type="entry name" value="P-loop containing nucleotide triphosphate hydrolases"/>
    <property type="match status" value="1"/>
</dbReference>
<dbReference type="InterPro" id="IPR006001">
    <property type="entry name" value="Therm_gnt_kin"/>
</dbReference>
<dbReference type="GO" id="GO:0005975">
    <property type="term" value="P:carbohydrate metabolic process"/>
    <property type="evidence" value="ECO:0007669"/>
    <property type="project" value="InterPro"/>
</dbReference>
<comment type="catalytic activity">
    <reaction evidence="8 9">
        <text>D-gluconate + ATP = 6-phospho-D-gluconate + ADP + H(+)</text>
        <dbReference type="Rhea" id="RHEA:19433"/>
        <dbReference type="ChEBI" id="CHEBI:15378"/>
        <dbReference type="ChEBI" id="CHEBI:18391"/>
        <dbReference type="ChEBI" id="CHEBI:30616"/>
        <dbReference type="ChEBI" id="CHEBI:58759"/>
        <dbReference type="ChEBI" id="CHEBI:456216"/>
        <dbReference type="EC" id="2.7.1.12"/>
    </reaction>
</comment>
<keyword evidence="11" id="KW-1185">Reference proteome</keyword>
<dbReference type="Pfam" id="PF13671">
    <property type="entry name" value="AAA_33"/>
    <property type="match status" value="1"/>
</dbReference>
<dbReference type="CDD" id="cd02021">
    <property type="entry name" value="GntK"/>
    <property type="match status" value="1"/>
</dbReference>
<dbReference type="SUPFAM" id="SSF52540">
    <property type="entry name" value="P-loop containing nucleoside triphosphate hydrolases"/>
    <property type="match status" value="1"/>
</dbReference>
<keyword evidence="7 9" id="KW-0067">ATP-binding</keyword>
<evidence type="ECO:0000313" key="10">
    <source>
        <dbReference type="EMBL" id="MWB97578.1"/>
    </source>
</evidence>
<comment type="similarity">
    <text evidence="2 9">Belongs to the gluconokinase GntK/GntV family.</text>
</comment>
<dbReference type="InterPro" id="IPR027417">
    <property type="entry name" value="P-loop_NTPase"/>
</dbReference>
<dbReference type="GO" id="GO:0046316">
    <property type="term" value="F:gluconokinase activity"/>
    <property type="evidence" value="ECO:0007669"/>
    <property type="project" value="UniProtKB-EC"/>
</dbReference>
<evidence type="ECO:0000256" key="5">
    <source>
        <dbReference type="ARBA" id="ARBA00022741"/>
    </source>
</evidence>
<evidence type="ECO:0000256" key="4">
    <source>
        <dbReference type="ARBA" id="ARBA00022679"/>
    </source>
</evidence>
<keyword evidence="5 9" id="KW-0547">Nucleotide-binding</keyword>
<dbReference type="PANTHER" id="PTHR43442">
    <property type="entry name" value="GLUCONOKINASE-RELATED"/>
    <property type="match status" value="1"/>
</dbReference>
<dbReference type="PANTHER" id="PTHR43442:SF3">
    <property type="entry name" value="GLUCONOKINASE-RELATED"/>
    <property type="match status" value="1"/>
</dbReference>
<dbReference type="EMBL" id="WSTA01000008">
    <property type="protein sequence ID" value="MWB97578.1"/>
    <property type="molecule type" value="Genomic_DNA"/>
</dbReference>
<keyword evidence="4 9" id="KW-0808">Transferase</keyword>
<gene>
    <name evidence="10" type="ORF">GB864_03275</name>
</gene>
<proteinExistence type="inferred from homology"/>
<evidence type="ECO:0000256" key="1">
    <source>
        <dbReference type="ARBA" id="ARBA00004761"/>
    </source>
</evidence>
<comment type="pathway">
    <text evidence="1">Carbohydrate acid metabolism.</text>
</comment>
<keyword evidence="6 9" id="KW-0418">Kinase</keyword>
<name>A0A6I4NT07_9MICO</name>
<accession>A0A6I4NT07</accession>
<dbReference type="AlphaFoldDB" id="A0A6I4NT07"/>
<evidence type="ECO:0000256" key="9">
    <source>
        <dbReference type="RuleBase" id="RU363066"/>
    </source>
</evidence>
<dbReference type="NCBIfam" id="TIGR01313">
    <property type="entry name" value="therm_gnt_kin"/>
    <property type="match status" value="1"/>
</dbReference>
<evidence type="ECO:0000256" key="6">
    <source>
        <dbReference type="ARBA" id="ARBA00022777"/>
    </source>
</evidence>
<dbReference type="Proteomes" id="UP000438182">
    <property type="component" value="Unassembled WGS sequence"/>
</dbReference>